<feature type="transmembrane region" description="Helical" evidence="1">
    <location>
        <begin position="12"/>
        <end position="32"/>
    </location>
</feature>
<feature type="transmembrane region" description="Helical" evidence="1">
    <location>
        <begin position="52"/>
        <end position="68"/>
    </location>
</feature>
<dbReference type="Pfam" id="PF07187">
    <property type="entry name" value="DUF1405"/>
    <property type="match status" value="1"/>
</dbReference>
<evidence type="ECO:0000313" key="3">
    <source>
        <dbReference type="Proteomes" id="UP000294843"/>
    </source>
</evidence>
<feature type="transmembrane region" description="Helical" evidence="1">
    <location>
        <begin position="75"/>
        <end position="99"/>
    </location>
</feature>
<comment type="caution">
    <text evidence="2">The sequence shown here is derived from an EMBL/GenBank/DDBJ whole genome shotgun (WGS) entry which is preliminary data.</text>
</comment>
<dbReference type="PANTHER" id="PTHR40042">
    <property type="entry name" value="HYPOTHETICAL MEMBRANE SPANNING PROTEIN"/>
    <property type="match status" value="1"/>
</dbReference>
<dbReference type="EMBL" id="SCWF01000001">
    <property type="protein sequence ID" value="TDM15456.1"/>
    <property type="molecule type" value="Genomic_DNA"/>
</dbReference>
<dbReference type="InterPro" id="IPR009845">
    <property type="entry name" value="DUF1405"/>
</dbReference>
<dbReference type="AlphaFoldDB" id="A0A4R6C389"/>
<accession>A0A4R6C389</accession>
<keyword evidence="1" id="KW-1133">Transmembrane helix</keyword>
<feature type="transmembrane region" description="Helical" evidence="1">
    <location>
        <begin position="136"/>
        <end position="153"/>
    </location>
</feature>
<dbReference type="PANTHER" id="PTHR40042:SF1">
    <property type="entry name" value="DUF1405 DOMAIN-CONTAINING PROTEIN"/>
    <property type="match status" value="1"/>
</dbReference>
<sequence>MSMQQLYFWLTNRYFLLFLIVCNLLGTAYGYYWYLGQLAHTRWYFMPFVPDSPTASLFLCIALLFIVLKKHAGLFEALAFVTLIKYGVWAVAMNIFAFIELGEVTATGIMLCISHGIMAVEALLFLPFFRIKKWHILATLIWVFHNDVIDYVYMQYPVYSMLDAYIRHIGYFAFWLTVIPVVMLWRKFVGMNYLT</sequence>
<keyword evidence="1" id="KW-0812">Transmembrane</keyword>
<feature type="transmembrane region" description="Helical" evidence="1">
    <location>
        <begin position="165"/>
        <end position="185"/>
    </location>
</feature>
<evidence type="ECO:0000313" key="2">
    <source>
        <dbReference type="EMBL" id="TDM15456.1"/>
    </source>
</evidence>
<protein>
    <submittedName>
        <fullName evidence="2">DUF1405 domain-containing protein</fullName>
    </submittedName>
</protein>
<evidence type="ECO:0000256" key="1">
    <source>
        <dbReference type="SAM" id="Phobius"/>
    </source>
</evidence>
<keyword evidence="3" id="KW-1185">Reference proteome</keyword>
<gene>
    <name evidence="2" type="ORF">ERX55_00700</name>
</gene>
<dbReference type="OrthoDB" id="152213at2"/>
<name>A0A4R6C389_9STAP</name>
<organism evidence="2 3">
    <name type="scientific">Macrococcus bovicus</name>
    <dbReference type="NCBI Taxonomy" id="69968"/>
    <lineage>
        <taxon>Bacteria</taxon>
        <taxon>Bacillati</taxon>
        <taxon>Bacillota</taxon>
        <taxon>Bacilli</taxon>
        <taxon>Bacillales</taxon>
        <taxon>Staphylococcaceae</taxon>
        <taxon>Macrococcus</taxon>
    </lineage>
</organism>
<feature type="transmembrane region" description="Helical" evidence="1">
    <location>
        <begin position="105"/>
        <end position="129"/>
    </location>
</feature>
<reference evidence="2 3" key="1">
    <citation type="submission" date="2019-01" db="EMBL/GenBank/DDBJ databases">
        <title>Draft genome sequences of the type strains of six Macrococcus species.</title>
        <authorList>
            <person name="Mazhar S."/>
            <person name="Altermann E."/>
            <person name="Hill C."/>
            <person name="Mcauliffe O."/>
        </authorList>
    </citation>
    <scope>NUCLEOTIDE SEQUENCE [LARGE SCALE GENOMIC DNA]</scope>
    <source>
        <strain evidence="2 3">ATCC 51825</strain>
    </source>
</reference>
<dbReference type="Proteomes" id="UP000294843">
    <property type="component" value="Unassembled WGS sequence"/>
</dbReference>
<keyword evidence="1" id="KW-0472">Membrane</keyword>
<proteinExistence type="predicted"/>